<dbReference type="PROSITE" id="PS50905">
    <property type="entry name" value="FERRITIN_LIKE"/>
    <property type="match status" value="1"/>
</dbReference>
<dbReference type="NCBIfam" id="NF007638">
    <property type="entry name" value="PRK10304.1"/>
    <property type="match status" value="1"/>
</dbReference>
<dbReference type="InterPro" id="IPR001519">
    <property type="entry name" value="Ferritin"/>
</dbReference>
<keyword evidence="6" id="KW-0963">Cytoplasm</keyword>
<comment type="similarity">
    <text evidence="1 6">Belongs to the ferritin family. Prokaryotic subfamily.</text>
</comment>
<keyword evidence="9" id="KW-1185">Reference proteome</keyword>
<gene>
    <name evidence="8" type="primary">ftnA</name>
    <name evidence="8" type="ORF">GCM10025772_22110</name>
</gene>
<evidence type="ECO:0000256" key="2">
    <source>
        <dbReference type="ARBA" id="ARBA00022434"/>
    </source>
</evidence>
<keyword evidence="4" id="KW-0560">Oxidoreductase</keyword>
<reference evidence="9" key="1">
    <citation type="journal article" date="2019" name="Int. J. Syst. Evol. Microbiol.">
        <title>The Global Catalogue of Microorganisms (GCM) 10K type strain sequencing project: providing services to taxonomists for standard genome sequencing and annotation.</title>
        <authorList>
            <consortium name="The Broad Institute Genomics Platform"/>
            <consortium name="The Broad Institute Genome Sequencing Center for Infectious Disease"/>
            <person name="Wu L."/>
            <person name="Ma J."/>
        </authorList>
    </citation>
    <scope>NUCLEOTIDE SEQUENCE [LARGE SCALE GENOMIC DNA]</scope>
    <source>
        <strain evidence="9">JCM 18720</strain>
    </source>
</reference>
<evidence type="ECO:0000256" key="1">
    <source>
        <dbReference type="ARBA" id="ARBA00006950"/>
    </source>
</evidence>
<protein>
    <recommendedName>
        <fullName evidence="6">Ferritin</fullName>
        <ecNumber evidence="6">1.16.3.2</ecNumber>
    </recommendedName>
</protein>
<keyword evidence="3 6" id="KW-0479">Metal-binding</keyword>
<dbReference type="PANTHER" id="PTHR11431">
    <property type="entry name" value="FERRITIN"/>
    <property type="match status" value="1"/>
</dbReference>
<dbReference type="Gene3D" id="1.20.1260.10">
    <property type="match status" value="1"/>
</dbReference>
<dbReference type="SUPFAM" id="SSF47240">
    <property type="entry name" value="Ferritin-like"/>
    <property type="match status" value="1"/>
</dbReference>
<dbReference type="PANTHER" id="PTHR11431:SF127">
    <property type="entry name" value="BACTERIAL NON-HEME FERRITIN"/>
    <property type="match status" value="1"/>
</dbReference>
<comment type="function">
    <text evidence="6">Iron-storage protein.</text>
</comment>
<evidence type="ECO:0000256" key="5">
    <source>
        <dbReference type="ARBA" id="ARBA00023004"/>
    </source>
</evidence>
<dbReference type="RefSeq" id="WP_345317127.1">
    <property type="nucleotide sequence ID" value="NZ_BAABLF010000014.1"/>
</dbReference>
<name>A0ABP9SA00_9GAMM</name>
<dbReference type="InterPro" id="IPR009040">
    <property type="entry name" value="Ferritin-like_diiron"/>
</dbReference>
<keyword evidence="2 6" id="KW-0409">Iron storage</keyword>
<dbReference type="InterPro" id="IPR009078">
    <property type="entry name" value="Ferritin-like_SF"/>
</dbReference>
<evidence type="ECO:0000313" key="8">
    <source>
        <dbReference type="EMBL" id="GAA5192592.1"/>
    </source>
</evidence>
<proteinExistence type="inferred from homology"/>
<organism evidence="8 9">
    <name type="scientific">Ferrimonas gelatinilytica</name>
    <dbReference type="NCBI Taxonomy" id="1255257"/>
    <lineage>
        <taxon>Bacteria</taxon>
        <taxon>Pseudomonadati</taxon>
        <taxon>Pseudomonadota</taxon>
        <taxon>Gammaproteobacteria</taxon>
        <taxon>Alteromonadales</taxon>
        <taxon>Ferrimonadaceae</taxon>
        <taxon>Ferrimonas</taxon>
    </lineage>
</organism>
<evidence type="ECO:0000256" key="4">
    <source>
        <dbReference type="ARBA" id="ARBA00023002"/>
    </source>
</evidence>
<comment type="caution">
    <text evidence="8">The sequence shown here is derived from an EMBL/GenBank/DDBJ whole genome shotgun (WGS) entry which is preliminary data.</text>
</comment>
<evidence type="ECO:0000313" key="9">
    <source>
        <dbReference type="Proteomes" id="UP001501600"/>
    </source>
</evidence>
<dbReference type="InterPro" id="IPR008331">
    <property type="entry name" value="Ferritin_DPS_dom"/>
</dbReference>
<dbReference type="InterPro" id="IPR041719">
    <property type="entry name" value="Ferritin_prok"/>
</dbReference>
<accession>A0ABP9SA00</accession>
<dbReference type="InterPro" id="IPR012347">
    <property type="entry name" value="Ferritin-like"/>
</dbReference>
<evidence type="ECO:0000256" key="6">
    <source>
        <dbReference type="RuleBase" id="RU361145"/>
    </source>
</evidence>
<dbReference type="CDD" id="cd01055">
    <property type="entry name" value="Nonheme_Ferritin"/>
    <property type="match status" value="1"/>
</dbReference>
<comment type="subcellular location">
    <subcellularLocation>
        <location evidence="6">Cytoplasm</location>
    </subcellularLocation>
</comment>
<dbReference type="EC" id="1.16.3.2" evidence="6"/>
<dbReference type="EMBL" id="BAABLF010000014">
    <property type="protein sequence ID" value="GAA5192592.1"/>
    <property type="molecule type" value="Genomic_DNA"/>
</dbReference>
<feature type="domain" description="Ferritin-like diiron" evidence="7">
    <location>
        <begin position="1"/>
        <end position="145"/>
    </location>
</feature>
<evidence type="ECO:0000259" key="7">
    <source>
        <dbReference type="PROSITE" id="PS50905"/>
    </source>
</evidence>
<dbReference type="Proteomes" id="UP001501600">
    <property type="component" value="Unassembled WGS sequence"/>
</dbReference>
<evidence type="ECO:0000256" key="3">
    <source>
        <dbReference type="ARBA" id="ARBA00022723"/>
    </source>
</evidence>
<sequence length="176" mass="19844">MLAPAMVEKLNEQINLEFFSSNLYLQMSAWCEDKGYEGAAEFMLAHADEEMGHMRRLFTYVGEAGGLPLIGAIEAPDHEFESLKDLMAKTYQHEQLVTRKINELAHAAFTNQDYSTFNFLQWYVAEQHEEEKLFKGILDKIELVGAEAQGLYMIDKELAVLAKAESASVMQNGAQG</sequence>
<keyword evidence="5 6" id="KW-0408">Iron</keyword>
<dbReference type="Pfam" id="PF00210">
    <property type="entry name" value="Ferritin"/>
    <property type="match status" value="1"/>
</dbReference>
<comment type="catalytic activity">
    <reaction evidence="6">
        <text>4 Fe(2+) + O2 + 6 H2O = 4 iron(III) oxide-hydroxide + 12 H(+)</text>
        <dbReference type="Rhea" id="RHEA:11972"/>
        <dbReference type="ChEBI" id="CHEBI:15377"/>
        <dbReference type="ChEBI" id="CHEBI:15378"/>
        <dbReference type="ChEBI" id="CHEBI:15379"/>
        <dbReference type="ChEBI" id="CHEBI:29033"/>
        <dbReference type="ChEBI" id="CHEBI:78619"/>
        <dbReference type="EC" id="1.16.3.2"/>
    </reaction>
</comment>